<gene>
    <name evidence="1" type="ORF">PV367_15900</name>
</gene>
<evidence type="ECO:0000313" key="1">
    <source>
        <dbReference type="EMBL" id="MDX3131229.1"/>
    </source>
</evidence>
<dbReference type="Proteomes" id="UP001273589">
    <property type="component" value="Unassembled WGS sequence"/>
</dbReference>
<dbReference type="RefSeq" id="WP_319692314.1">
    <property type="nucleotide sequence ID" value="NZ_JARAWN010000081.1"/>
</dbReference>
<name>A0AAJ2PQ00_9ACTN</name>
<comment type="caution">
    <text evidence="1">The sequence shown here is derived from an EMBL/GenBank/DDBJ whole genome shotgun (WGS) entry which is preliminary data.</text>
</comment>
<dbReference type="AlphaFoldDB" id="A0AAJ2PQ00"/>
<accession>A0AAJ2PQ00</accession>
<organism evidence="1 2">
    <name type="scientific">Streptomyces europaeiscabiei</name>
    <dbReference type="NCBI Taxonomy" id="146819"/>
    <lineage>
        <taxon>Bacteria</taxon>
        <taxon>Bacillati</taxon>
        <taxon>Actinomycetota</taxon>
        <taxon>Actinomycetes</taxon>
        <taxon>Kitasatosporales</taxon>
        <taxon>Streptomycetaceae</taxon>
        <taxon>Streptomyces</taxon>
    </lineage>
</organism>
<proteinExistence type="predicted"/>
<evidence type="ECO:0000313" key="2">
    <source>
        <dbReference type="Proteomes" id="UP001273589"/>
    </source>
</evidence>
<dbReference type="EMBL" id="JARAWN010000081">
    <property type="protein sequence ID" value="MDX3131229.1"/>
    <property type="molecule type" value="Genomic_DNA"/>
</dbReference>
<protein>
    <submittedName>
        <fullName evidence="1">Uncharacterized protein</fullName>
    </submittedName>
</protein>
<reference evidence="1" key="1">
    <citation type="journal article" date="2023" name="Microb. Genom.">
        <title>Mesoterricola silvestris gen. nov., sp. nov., Mesoterricola sediminis sp. nov., Geothrix oryzae sp. nov., Geothrix edaphica sp. nov., Geothrix rubra sp. nov., and Geothrix limicola sp. nov., six novel members of Acidobacteriota isolated from soils.</title>
        <authorList>
            <person name="Weisberg A.J."/>
            <person name="Pearce E."/>
            <person name="Kramer C.G."/>
            <person name="Chang J.H."/>
            <person name="Clarke C.R."/>
        </authorList>
    </citation>
    <scope>NUCLEOTIDE SEQUENCE</scope>
    <source>
        <strain evidence="1">ND06-05F</strain>
    </source>
</reference>
<sequence>MSVDFVGTMHAPVPLDALVATTQETLVRLLGLRAAPVIDVIADRRFDQGSLVDAGRCLRGQELGGVLVGERVPGPPAEDPGERDFAFCVAGSRDMVRLMMFDPHIHLGRHASHEKREPVEAVFSPARTCVGVVTAAALALAAGSLGDGEFIDAEVSLLQVPESDPARMIELTRLPDRGDDFAARCERFMRQFARLNGWPRDVQLPPAPEAAG</sequence>